<proteinExistence type="predicted"/>
<organism evidence="1 2">
    <name type="scientific">Xenopus laevis</name>
    <name type="common">African clawed frog</name>
    <dbReference type="NCBI Taxonomy" id="8355"/>
    <lineage>
        <taxon>Eukaryota</taxon>
        <taxon>Metazoa</taxon>
        <taxon>Chordata</taxon>
        <taxon>Craniata</taxon>
        <taxon>Vertebrata</taxon>
        <taxon>Euteleostomi</taxon>
        <taxon>Amphibia</taxon>
        <taxon>Batrachia</taxon>
        <taxon>Anura</taxon>
        <taxon>Pipoidea</taxon>
        <taxon>Pipidae</taxon>
        <taxon>Xenopodinae</taxon>
        <taxon>Xenopus</taxon>
        <taxon>Xenopus</taxon>
    </lineage>
</organism>
<reference evidence="2" key="1">
    <citation type="journal article" date="2016" name="Nature">
        <title>Genome evolution in the allotetraploid frog Xenopus laevis.</title>
        <authorList>
            <person name="Session A.M."/>
            <person name="Uno Y."/>
            <person name="Kwon T."/>
            <person name="Chapman J.A."/>
            <person name="Toyoda A."/>
            <person name="Takahashi S."/>
            <person name="Fukui A."/>
            <person name="Hikosaka A."/>
            <person name="Suzuki A."/>
            <person name="Kondo M."/>
            <person name="van Heeringen S.J."/>
            <person name="Quigley I."/>
            <person name="Heinz S."/>
            <person name="Ogino H."/>
            <person name="Ochi H."/>
            <person name="Hellsten U."/>
            <person name="Lyons J.B."/>
            <person name="Simakov O."/>
            <person name="Putnam N."/>
            <person name="Stites J."/>
            <person name="Kuroki Y."/>
            <person name="Tanaka T."/>
            <person name="Michiue T."/>
            <person name="Watanabe M."/>
            <person name="Bogdanovic O."/>
            <person name="Lister R."/>
            <person name="Georgiou G."/>
            <person name="Paranjpe S.S."/>
            <person name="van Kruijsbergen I."/>
            <person name="Shu S."/>
            <person name="Carlson J."/>
            <person name="Kinoshita T."/>
            <person name="Ohta Y."/>
            <person name="Mawaribuchi S."/>
            <person name="Jenkins J."/>
            <person name="Grimwood J."/>
            <person name="Schmutz J."/>
            <person name="Mitros T."/>
            <person name="Mozaffari S.V."/>
            <person name="Suzuki Y."/>
            <person name="Haramoto Y."/>
            <person name="Yamamoto T.S."/>
            <person name="Takagi C."/>
            <person name="Heald R."/>
            <person name="Miller K."/>
            <person name="Haudenschild C."/>
            <person name="Kitzman J."/>
            <person name="Nakayama T."/>
            <person name="Izutsu Y."/>
            <person name="Robert J."/>
            <person name="Fortriede J."/>
            <person name="Burns K."/>
            <person name="Lotay V."/>
            <person name="Karimi K."/>
            <person name="Yasuoka Y."/>
            <person name="Dichmann D.S."/>
            <person name="Flajnik M.F."/>
            <person name="Houston D.W."/>
            <person name="Shendure J."/>
            <person name="DuPasquier L."/>
            <person name="Vize P.D."/>
            <person name="Zorn A.M."/>
            <person name="Ito M."/>
            <person name="Marcotte E.M."/>
            <person name="Wallingford J.B."/>
            <person name="Ito Y."/>
            <person name="Asashima M."/>
            <person name="Ueno N."/>
            <person name="Matsuda Y."/>
            <person name="Veenstra G.J."/>
            <person name="Fujiyama A."/>
            <person name="Harland R.M."/>
            <person name="Taira M."/>
            <person name="Rokhsar D.S."/>
        </authorList>
    </citation>
    <scope>NUCLEOTIDE SEQUENCE [LARGE SCALE GENOMIC DNA]</scope>
    <source>
        <strain evidence="2">J</strain>
    </source>
</reference>
<sequence>MGYCPGANLPSPSVFYYITPHVYFPLLFSPGTVAAAKCKSPAVALARGWGVWCKRIHYQNLVLLYLFLMCI</sequence>
<dbReference type="EMBL" id="CM004468">
    <property type="protein sequence ID" value="OCT94162.1"/>
    <property type="molecule type" value="Genomic_DNA"/>
</dbReference>
<evidence type="ECO:0000313" key="1">
    <source>
        <dbReference type="EMBL" id="OCT94162.1"/>
    </source>
</evidence>
<protein>
    <submittedName>
        <fullName evidence="1">Uncharacterized protein</fullName>
    </submittedName>
</protein>
<dbReference type="AlphaFoldDB" id="A0A974DM16"/>
<evidence type="ECO:0000313" key="2">
    <source>
        <dbReference type="Proteomes" id="UP000694892"/>
    </source>
</evidence>
<dbReference type="Proteomes" id="UP000694892">
    <property type="component" value="Chromosome 2L"/>
</dbReference>
<gene>
    <name evidence="1" type="ORF">XELAEV_18011828mg</name>
</gene>
<accession>A0A974DM16</accession>
<name>A0A974DM16_XENLA</name>